<comment type="caution">
    <text evidence="1">The sequence shown here is derived from an EMBL/GenBank/DDBJ whole genome shotgun (WGS) entry which is preliminary data.</text>
</comment>
<keyword evidence="2" id="KW-1185">Reference proteome</keyword>
<dbReference type="EMBL" id="JYHA01000023">
    <property type="protein sequence ID" value="KKB96789.1"/>
    <property type="molecule type" value="Genomic_DNA"/>
</dbReference>
<organism evidence="1 2">
    <name type="scientific">Candidatus Arcanibacter lacustris</name>
    <dbReference type="NCBI Taxonomy" id="1607817"/>
    <lineage>
        <taxon>Bacteria</taxon>
        <taxon>Pseudomonadati</taxon>
        <taxon>Pseudomonadota</taxon>
        <taxon>Alphaproteobacteria</taxon>
        <taxon>Rickettsiales</taxon>
        <taxon>Candidatus Arcanibacter</taxon>
    </lineage>
</organism>
<dbReference type="Proteomes" id="UP000033358">
    <property type="component" value="Unassembled WGS sequence"/>
</dbReference>
<name>A0A0F5MQD2_9RICK</name>
<protein>
    <submittedName>
        <fullName evidence="1">Bacterial extracellular solute-binding protein, family 3</fullName>
    </submittedName>
</protein>
<dbReference type="AlphaFoldDB" id="A0A0F5MQD2"/>
<evidence type="ECO:0000313" key="2">
    <source>
        <dbReference type="Proteomes" id="UP000033358"/>
    </source>
</evidence>
<evidence type="ECO:0000313" key="1">
    <source>
        <dbReference type="EMBL" id="KKB96789.1"/>
    </source>
</evidence>
<dbReference type="Gene3D" id="3.40.190.10">
    <property type="entry name" value="Periplasmic binding protein-like II"/>
    <property type="match status" value="2"/>
</dbReference>
<accession>A0A0F5MQD2</accession>
<sequence length="188" mass="21442">MPWTNALKNVRKGKFTGVMIASLNSDTKDFIFPKTAIVDNNTYYAVRKDSDFKYTDNNSLKDKVIGIVEEYHFGGTMGQYIEDNYKNLQYVHQMSGNAVTLLNIKALINKHTDLYVDDQYVIKYVAAQNKLSDQIKVVGSINDTHKNYIIFSPALKESQALADMYDEGYKKLLDDGTVQKILVKYDVN</sequence>
<gene>
    <name evidence="1" type="ORF">SZ25_00098</name>
</gene>
<proteinExistence type="predicted"/>
<dbReference type="SUPFAM" id="SSF53850">
    <property type="entry name" value="Periplasmic binding protein-like II"/>
    <property type="match status" value="1"/>
</dbReference>
<reference evidence="1 2" key="1">
    <citation type="submission" date="2015-02" db="EMBL/GenBank/DDBJ databases">
        <title>Single cell genomics of a rare environmental alphaproteobacterium provides unique insights into Rickettsiaceae evolution.</title>
        <authorList>
            <person name="Martijn J."/>
            <person name="Schulz F."/>
            <person name="Zaremba-Niedzwiedzka K."/>
            <person name="Viklund J."/>
            <person name="Stepanauskas R."/>
            <person name="Andersson S.G.E."/>
            <person name="Horn M."/>
            <person name="Guy L."/>
            <person name="Ettema T.J.G."/>
        </authorList>
    </citation>
    <scope>NUCLEOTIDE SEQUENCE [LARGE SCALE GENOMIC DNA]</scope>
    <source>
        <strain evidence="1 2">SCGC AAA041-L04</strain>
    </source>
</reference>